<dbReference type="EMBL" id="JACRUN010000004">
    <property type="protein sequence ID" value="MBC5834946.1"/>
    <property type="molecule type" value="Genomic_DNA"/>
</dbReference>
<evidence type="ECO:0000313" key="5">
    <source>
        <dbReference type="EMBL" id="MBC5834946.1"/>
    </source>
</evidence>
<dbReference type="Pfam" id="PF13583">
    <property type="entry name" value="Reprolysin_4"/>
    <property type="match status" value="1"/>
</dbReference>
<evidence type="ECO:0000256" key="3">
    <source>
        <dbReference type="SAM" id="SignalP"/>
    </source>
</evidence>
<protein>
    <submittedName>
        <fullName evidence="5">T9SS sorting signal type C domain-containing protein</fullName>
    </submittedName>
</protein>
<dbReference type="Gene3D" id="3.40.390.10">
    <property type="entry name" value="Collagenase (Catalytic Domain)"/>
    <property type="match status" value="1"/>
</dbReference>
<reference evidence="5 6" key="1">
    <citation type="submission" date="2020-08" db="EMBL/GenBank/DDBJ databases">
        <title>Description of novel Flavobacterium F-408 isolate.</title>
        <authorList>
            <person name="Saticioglu I.B."/>
            <person name="Duman M."/>
            <person name="Altun S."/>
        </authorList>
    </citation>
    <scope>NUCLEOTIDE SEQUENCE [LARGE SCALE GENOMIC DNA]</scope>
    <source>
        <strain evidence="5 6">F-408</strain>
    </source>
</reference>
<keyword evidence="3" id="KW-0732">Signal</keyword>
<feature type="signal peptide" evidence="3">
    <location>
        <begin position="1"/>
        <end position="18"/>
    </location>
</feature>
<gene>
    <name evidence="5" type="ORF">H8R27_08605</name>
</gene>
<dbReference type="Proteomes" id="UP000605990">
    <property type="component" value="Unassembled WGS sequence"/>
</dbReference>
<dbReference type="PROSITE" id="PS51829">
    <property type="entry name" value="P_HOMO_B"/>
    <property type="match status" value="1"/>
</dbReference>
<evidence type="ECO:0000256" key="1">
    <source>
        <dbReference type="ARBA" id="ARBA00022670"/>
    </source>
</evidence>
<organism evidence="5 6">
    <name type="scientific">Flavobacterium bernardetii</name>
    <dbReference type="NCBI Taxonomy" id="2813823"/>
    <lineage>
        <taxon>Bacteria</taxon>
        <taxon>Pseudomonadati</taxon>
        <taxon>Bacteroidota</taxon>
        <taxon>Flavobacteriia</taxon>
        <taxon>Flavobacteriales</taxon>
        <taxon>Flavobacteriaceae</taxon>
        <taxon>Flavobacterium</taxon>
    </lineage>
</organism>
<dbReference type="InterPro" id="IPR002884">
    <property type="entry name" value="P_dom"/>
</dbReference>
<dbReference type="NCBIfam" id="NF033708">
    <property type="entry name" value="T9SS_Cterm_ChiA"/>
    <property type="match status" value="1"/>
</dbReference>
<dbReference type="Gene3D" id="2.60.120.260">
    <property type="entry name" value="Galactose-binding domain-like"/>
    <property type="match status" value="1"/>
</dbReference>
<evidence type="ECO:0000259" key="4">
    <source>
        <dbReference type="PROSITE" id="PS51829"/>
    </source>
</evidence>
<keyword evidence="2" id="KW-0378">Hydrolase</keyword>
<accession>A0ABR7IYU3</accession>
<dbReference type="SUPFAM" id="SSF49785">
    <property type="entry name" value="Galactose-binding domain-like"/>
    <property type="match status" value="1"/>
</dbReference>
<feature type="chain" id="PRO_5047327105" evidence="3">
    <location>
        <begin position="19"/>
        <end position="1344"/>
    </location>
</feature>
<sequence length="1344" mass="144328">MKKNLLFLFVILGSFATAQNKTNIWTENNSVKKDESLKIIKPILPKKFKVFEFNYDEFVKQLTSVPQRDSFLGESNVIITIPNPNGTIEQYRILEASTFEPELQAKYPEIRSFTGQGVDNPSNTLRFSVSPYNGISAIIRSTSEETTFIIDPYTSDYKNFIVYDKKYSGANPDFKCTTEETSIREFGPTLKKGENQILNNADDGTLRRFRLALSCTGEYAVYHGGTLAAVNAAFNATMTRVNGIFEMDFNTTMVIVATNNNVIYLNAGTDPYSTSGNYNSEVQATITAQIGAANYDIGHLVAANGNNGNAGCIGCICGTGSSTAKGSGFTTCVTPIGDNFDIDFVAHEMGHQYGGNHTFTFSTENNSVNVEPGSGITVMGYAGITGATDDAPHSVVFFHAASIQQITNNIKTKACQVNVATGNAIPVPVAVATKTLPKGTAFKLIGTATDANASNLLSYCWEQIDDAPTVGTTAATYPSVTASVVNFRSFMPKATGVRMIPNLADHLANGLTGNRWEVVPEPTAANRVVNFRMTVRDNRPGGGANESVNTAVTFAFDKGPFTVSTQNAGGISYAQGSVQTVSWLVNGTNTMTGAANVNIKLSTDGGLTFPITLLASTPNDGTQTVTIPSLLATKCRILIEPTGNDFYAINTHNFAIGYVVNEVCTNYTVTPNFTIPESEVTVDVPITINDNYEISDVNVTTSITHTRRSQLRVTLRKASQSLYEERFLFKGGSCGTAIANLNGTFDDESVNAAGCGATNNFGSMKSYDPITSFDGLNSNGVWYLGIRDATVDANDGTLNSFTINICRYDYTLIGGPCGTVTTTWNGTAWSNGVPTNSVAANFTGNYTSSGNLDACSVTIATGVTVTFNAGHTFIVGDAVTVNGTGSLIINNNAALRQTGDKTNVGNIIVRRDSAPMVRLDYTAWSSPVSGQQLQAFSPNTLATRFYQYLYTGTTTPTAYQVVTPTTNFLSGKGYMIRAANNWPVTATAFNGQFTGIPNNGYYTQNIGKGYNLLGNPYASPVDASKFLTDNSTLVGALYFWTHTAPASGGVYPINNFASYTTLGGTASAAGGAVPNGTIQTGQGFYIYAFDSGSASFKNAQRVNASVSTQFFKNSENADTTSESEKHRIWLNLNDTENNYNQILVGYVNGATNGFDNTIDGEVLDKNNTMLYNLINDSEYVIQGKGLPFANTDEIALGLKATTAGTYNISLENVDGLFTAQNVYVKDNVTNIIHDIKQAPYTFATSEGVYNNRFKVVFTNAALGNDSSFSDGSVVVFTQNEELKINASQQIATVKVYDVLGRTIYSNSNVNDKVLNISSIANRNQALLVKITFTTGQTVTKKVIK</sequence>
<dbReference type="SUPFAM" id="SSF55486">
    <property type="entry name" value="Metalloproteases ('zincins'), catalytic domain"/>
    <property type="match status" value="1"/>
</dbReference>
<keyword evidence="1" id="KW-0645">Protease</keyword>
<proteinExistence type="predicted"/>
<keyword evidence="6" id="KW-1185">Reference proteome</keyword>
<evidence type="ECO:0000313" key="6">
    <source>
        <dbReference type="Proteomes" id="UP000605990"/>
    </source>
</evidence>
<dbReference type="InterPro" id="IPR024079">
    <property type="entry name" value="MetalloPept_cat_dom_sf"/>
</dbReference>
<evidence type="ECO:0000256" key="2">
    <source>
        <dbReference type="ARBA" id="ARBA00022801"/>
    </source>
</evidence>
<feature type="domain" description="P/Homo B" evidence="4">
    <location>
        <begin position="659"/>
        <end position="813"/>
    </location>
</feature>
<dbReference type="RefSeq" id="WP_166128253.1">
    <property type="nucleotide sequence ID" value="NZ_JAANOQ010000005.1"/>
</dbReference>
<name>A0ABR7IYU3_9FLAO</name>
<comment type="caution">
    <text evidence="5">The sequence shown here is derived from an EMBL/GenBank/DDBJ whole genome shotgun (WGS) entry which is preliminary data.</text>
</comment>
<dbReference type="InterPro" id="IPR008979">
    <property type="entry name" value="Galactose-bd-like_sf"/>
</dbReference>